<dbReference type="InterPro" id="IPR013783">
    <property type="entry name" value="Ig-like_fold"/>
</dbReference>
<dbReference type="PROSITE" id="PS00608">
    <property type="entry name" value="GLYCOSYL_HYDROL_F2_2"/>
    <property type="match status" value="1"/>
</dbReference>
<dbReference type="SUPFAM" id="SSF49303">
    <property type="entry name" value="beta-Galactosidase/glucuronidase domain"/>
    <property type="match status" value="3"/>
</dbReference>
<dbReference type="Pfam" id="PF17753">
    <property type="entry name" value="Ig_mannosidase"/>
    <property type="match status" value="1"/>
</dbReference>
<dbReference type="GO" id="GO:0005975">
    <property type="term" value="P:carbohydrate metabolic process"/>
    <property type="evidence" value="ECO:0007669"/>
    <property type="project" value="InterPro"/>
</dbReference>
<dbReference type="Proteomes" id="UP000578449">
    <property type="component" value="Unassembled WGS sequence"/>
</dbReference>
<evidence type="ECO:0000256" key="3">
    <source>
        <dbReference type="ARBA" id="ARBA00007401"/>
    </source>
</evidence>
<evidence type="ECO:0000259" key="13">
    <source>
        <dbReference type="Pfam" id="PF00703"/>
    </source>
</evidence>
<keyword evidence="9" id="KW-1015">Disulfide bond</keyword>
<evidence type="ECO:0000256" key="1">
    <source>
        <dbReference type="ARBA" id="ARBA00000829"/>
    </source>
</evidence>
<evidence type="ECO:0000259" key="15">
    <source>
        <dbReference type="Pfam" id="PF17753"/>
    </source>
</evidence>
<dbReference type="InterPro" id="IPR050887">
    <property type="entry name" value="Beta-mannosidase_GH2"/>
</dbReference>
<dbReference type="InterPro" id="IPR041625">
    <property type="entry name" value="Beta-mannosidase_Ig"/>
</dbReference>
<dbReference type="AlphaFoldDB" id="A0A840P0M8"/>
<dbReference type="PANTHER" id="PTHR43730:SF1">
    <property type="entry name" value="BETA-MANNOSIDASE"/>
    <property type="match status" value="1"/>
</dbReference>
<keyword evidence="7" id="KW-0732">Signal</keyword>
<comment type="similarity">
    <text evidence="3">Belongs to the glycosyl hydrolase 2 family.</text>
</comment>
<dbReference type="InterPro" id="IPR017853">
    <property type="entry name" value="GH"/>
</dbReference>
<dbReference type="GO" id="GO:0004567">
    <property type="term" value="F:beta-mannosidase activity"/>
    <property type="evidence" value="ECO:0007669"/>
    <property type="project" value="UniProtKB-EC"/>
</dbReference>
<dbReference type="SUPFAM" id="SSF49785">
    <property type="entry name" value="Galactose-binding domain-like"/>
    <property type="match status" value="1"/>
</dbReference>
<evidence type="ECO:0000256" key="8">
    <source>
        <dbReference type="ARBA" id="ARBA00022801"/>
    </source>
</evidence>
<evidence type="ECO:0000313" key="18">
    <source>
        <dbReference type="Proteomes" id="UP000578449"/>
    </source>
</evidence>
<evidence type="ECO:0000313" key="17">
    <source>
        <dbReference type="EMBL" id="MBB5131451.1"/>
    </source>
</evidence>
<dbReference type="InterPro" id="IPR054593">
    <property type="entry name" value="Beta-mannosidase-like_N2"/>
</dbReference>
<evidence type="ECO:0000256" key="11">
    <source>
        <dbReference type="ARBA" id="ARBA00023295"/>
    </source>
</evidence>
<feature type="domain" description="Glycoside hydrolase family 2 immunoglobulin-like beta-sandwich" evidence="13">
    <location>
        <begin position="266"/>
        <end position="366"/>
    </location>
</feature>
<evidence type="ECO:0000256" key="6">
    <source>
        <dbReference type="ARBA" id="ARBA00015707"/>
    </source>
</evidence>
<dbReference type="Pfam" id="PF22666">
    <property type="entry name" value="Glyco_hydro_2_N2"/>
    <property type="match status" value="1"/>
</dbReference>
<evidence type="ECO:0000256" key="10">
    <source>
        <dbReference type="ARBA" id="ARBA00023180"/>
    </source>
</evidence>
<dbReference type="EMBL" id="JACHGN010000002">
    <property type="protein sequence ID" value="MBB5131451.1"/>
    <property type="molecule type" value="Genomic_DNA"/>
</dbReference>
<dbReference type="RefSeq" id="WP_185048273.1">
    <property type="nucleotide sequence ID" value="NZ_BAABIX010000022.1"/>
</dbReference>
<dbReference type="EC" id="3.2.1.25" evidence="5"/>
<evidence type="ECO:0000256" key="7">
    <source>
        <dbReference type="ARBA" id="ARBA00022729"/>
    </source>
</evidence>
<evidence type="ECO:0000256" key="4">
    <source>
        <dbReference type="ARBA" id="ARBA00011245"/>
    </source>
</evidence>
<accession>A0A840P0M8</accession>
<protein>
    <recommendedName>
        <fullName evidence="6">Beta-mannosidase</fullName>
        <ecNumber evidence="5">3.2.1.25</ecNumber>
    </recommendedName>
    <alternativeName>
        <fullName evidence="12">Lysosomal beta A mannosidase</fullName>
    </alternativeName>
</protein>
<dbReference type="Pfam" id="PF02836">
    <property type="entry name" value="Glyco_hydro_2_C"/>
    <property type="match status" value="1"/>
</dbReference>
<feature type="domain" description="Glycoside hydrolase family 2 catalytic" evidence="14">
    <location>
        <begin position="385"/>
        <end position="528"/>
    </location>
</feature>
<reference evidence="17 18" key="1">
    <citation type="submission" date="2020-08" db="EMBL/GenBank/DDBJ databases">
        <title>Genomic Encyclopedia of Type Strains, Phase IV (KMG-IV): sequencing the most valuable type-strain genomes for metagenomic binning, comparative biology and taxonomic classification.</title>
        <authorList>
            <person name="Goeker M."/>
        </authorList>
    </citation>
    <scope>NUCLEOTIDE SEQUENCE [LARGE SCALE GENOMIC DNA]</scope>
    <source>
        <strain evidence="17 18">DSM 45615</strain>
    </source>
</reference>
<gene>
    <name evidence="17" type="ORF">HNP84_001157</name>
</gene>
<comment type="caution">
    <text evidence="17">The sequence shown here is derived from an EMBL/GenBank/DDBJ whole genome shotgun (WGS) entry which is preliminary data.</text>
</comment>
<dbReference type="InterPro" id="IPR008979">
    <property type="entry name" value="Galactose-bd-like_sf"/>
</dbReference>
<dbReference type="Pfam" id="PF00703">
    <property type="entry name" value="Glyco_hydro_2"/>
    <property type="match status" value="1"/>
</dbReference>
<keyword evidence="8 17" id="KW-0378">Hydrolase</keyword>
<organism evidence="17 18">
    <name type="scientific">Thermocatellispora tengchongensis</name>
    <dbReference type="NCBI Taxonomy" id="1073253"/>
    <lineage>
        <taxon>Bacteria</taxon>
        <taxon>Bacillati</taxon>
        <taxon>Actinomycetota</taxon>
        <taxon>Actinomycetes</taxon>
        <taxon>Streptosporangiales</taxon>
        <taxon>Streptosporangiaceae</taxon>
        <taxon>Thermocatellispora</taxon>
    </lineage>
</organism>
<dbReference type="Gene3D" id="3.20.20.80">
    <property type="entry name" value="Glycosidases"/>
    <property type="match status" value="1"/>
</dbReference>
<evidence type="ECO:0000259" key="16">
    <source>
        <dbReference type="Pfam" id="PF22666"/>
    </source>
</evidence>
<dbReference type="Gene3D" id="2.60.120.260">
    <property type="entry name" value="Galactose-binding domain-like"/>
    <property type="match status" value="1"/>
</dbReference>
<evidence type="ECO:0000256" key="12">
    <source>
        <dbReference type="ARBA" id="ARBA00032581"/>
    </source>
</evidence>
<feature type="domain" description="Beta-mannosidase-like galactose-binding" evidence="16">
    <location>
        <begin position="94"/>
        <end position="227"/>
    </location>
</feature>
<dbReference type="InterPro" id="IPR036156">
    <property type="entry name" value="Beta-gal/glucu_dom_sf"/>
</dbReference>
<evidence type="ECO:0000259" key="14">
    <source>
        <dbReference type="Pfam" id="PF02836"/>
    </source>
</evidence>
<keyword evidence="10" id="KW-0325">Glycoprotein</keyword>
<dbReference type="PANTHER" id="PTHR43730">
    <property type="entry name" value="BETA-MANNOSIDASE"/>
    <property type="match status" value="1"/>
</dbReference>
<dbReference type="InterPro" id="IPR006103">
    <property type="entry name" value="Glyco_hydro_2_cat"/>
</dbReference>
<dbReference type="InterPro" id="IPR023232">
    <property type="entry name" value="Glyco_hydro_2_AS"/>
</dbReference>
<name>A0A840P0M8_9ACTN</name>
<sequence length="912" mass="101920">MSEPRFLDDVERELFTRARISGDDGAEAYAALPVESVPATEAPPRPAPEVVPPISLNGEWRMAGHEPRRQFSIEHWTAAPGRKPTGAPPSWWREDTDRSGWIPATVPGTVQAALVAAGELPDPLWDANTYEELTAHGVPAEWPWHFRRTRVEEREWWLARSFTVPAPWRDRRVRLAFDGIDYAATVYVNGVPLRHHTGMFGGPEIDVTDLLRYGGENEVVVRIFPPPRDWHGVPKGSPGWGWHYGHLISMGIWRDVRLECVPDFELRDVFVRTEHLAADGSLAELRVRYDVVNHTGSAREIEITGRIGERAFGNTVAARRGPNRYETAITVEAPEVWWPMGYGEQPLHTLTLECPGSAVTTEFGIRTVETAGVPDWPGEEHYRWQFVVNGRRMFLKGANWCWTDPFLGGDFAKDAHILELARRANLQILRAWGGGMVEREEFYRACDRMGILVYQEFPLSFGLPEAPVTDLNVLDRTVSRVVRDLRNHPSLLLWGGGNENAETTGADEPHVLMGRRCLQLDPSRPFHRTSPWGGGAHNYRVYHEGEPIDSGYRAVDAVVYGEYGLSSQPNLESVPRFLPPEKLAAWPPPPDGGIMQHQSQFGLFDLVKQLRYASYGPVTSWAEMTEYSQVAQGEALRFASEMVRAGSGTHTSAFLFYKLTDLFPGASWSVVDFYGVPKLSYYQARRFCRARAAFAAYERLEWGADEPFRAVVHVANDTPHVLSGAEATATVYDARLRPVRERRERVTVPGDGRVAAFELEAGPEAHGGEVFLLAVALRDAGGALLSDQWYWFNARPKSERVRAIEARPMAELEAADPRELIAAYAEPGPAPLLTLPRTELAARMEPGALVVRNAGDVPAAHVVIDGFPHGYGAYLEDNGFFLRPGEERRVAVEAPGEPRLSVRAWNAPRTHT</sequence>
<keyword evidence="18" id="KW-1185">Reference proteome</keyword>
<dbReference type="InterPro" id="IPR006102">
    <property type="entry name" value="Ig-like_GH2"/>
</dbReference>
<proteinExistence type="inferred from homology"/>
<keyword evidence="11 17" id="KW-0326">Glycosidase</keyword>
<dbReference type="SUPFAM" id="SSF51445">
    <property type="entry name" value="(Trans)glycosidases"/>
    <property type="match status" value="1"/>
</dbReference>
<comment type="function">
    <text evidence="2">Exoglycosidase that cleaves the single beta-linked mannose residue from the non-reducing end of all N-linked glycoprotein oligosaccharides.</text>
</comment>
<dbReference type="GO" id="GO:0006516">
    <property type="term" value="P:glycoprotein catabolic process"/>
    <property type="evidence" value="ECO:0007669"/>
    <property type="project" value="TreeGrafter"/>
</dbReference>
<evidence type="ECO:0000256" key="5">
    <source>
        <dbReference type="ARBA" id="ARBA00012754"/>
    </source>
</evidence>
<evidence type="ECO:0000256" key="9">
    <source>
        <dbReference type="ARBA" id="ARBA00023157"/>
    </source>
</evidence>
<evidence type="ECO:0000256" key="2">
    <source>
        <dbReference type="ARBA" id="ARBA00003150"/>
    </source>
</evidence>
<comment type="catalytic activity">
    <reaction evidence="1">
        <text>Hydrolysis of terminal, non-reducing beta-D-mannose residues in beta-D-mannosides.</text>
        <dbReference type="EC" id="3.2.1.25"/>
    </reaction>
</comment>
<dbReference type="Gene3D" id="2.60.40.10">
    <property type="entry name" value="Immunoglobulins"/>
    <property type="match status" value="2"/>
</dbReference>
<comment type="subunit">
    <text evidence="4">Monomer.</text>
</comment>
<feature type="domain" description="Beta-mannosidase Ig-fold" evidence="15">
    <location>
        <begin position="835"/>
        <end position="894"/>
    </location>
</feature>